<keyword evidence="1" id="KW-0805">Transcription regulation</keyword>
<dbReference type="EMBL" id="SDPW01000001">
    <property type="protein sequence ID" value="RXZ53709.1"/>
    <property type="molecule type" value="Genomic_DNA"/>
</dbReference>
<dbReference type="PANTHER" id="PTHR44688">
    <property type="entry name" value="DNA-BINDING TRANSCRIPTIONAL ACTIVATOR DEVR_DOSR"/>
    <property type="match status" value="1"/>
</dbReference>
<comment type="caution">
    <text evidence="5">The sequence shown here is derived from an EMBL/GenBank/DDBJ whole genome shotgun (WGS) entry which is preliminary data.</text>
</comment>
<organism evidence="5 6">
    <name type="scientific">Senegalimassilia faecalis</name>
    <dbReference type="NCBI Taxonomy" id="2509433"/>
    <lineage>
        <taxon>Bacteria</taxon>
        <taxon>Bacillati</taxon>
        <taxon>Actinomycetota</taxon>
        <taxon>Coriobacteriia</taxon>
        <taxon>Coriobacteriales</taxon>
        <taxon>Coriobacteriaceae</taxon>
        <taxon>Senegalimassilia</taxon>
    </lineage>
</organism>
<dbReference type="AlphaFoldDB" id="A0A4Q2JXD4"/>
<dbReference type="OrthoDB" id="3197465at2"/>
<feature type="domain" description="HTH luxR-type" evidence="4">
    <location>
        <begin position="186"/>
        <end position="251"/>
    </location>
</feature>
<proteinExistence type="predicted"/>
<keyword evidence="2" id="KW-0238">DNA-binding</keyword>
<dbReference type="PRINTS" id="PR00038">
    <property type="entry name" value="HTHLUXR"/>
</dbReference>
<evidence type="ECO:0000313" key="5">
    <source>
        <dbReference type="EMBL" id="RXZ53709.1"/>
    </source>
</evidence>
<dbReference type="InterPro" id="IPR036388">
    <property type="entry name" value="WH-like_DNA-bd_sf"/>
</dbReference>
<dbReference type="SUPFAM" id="SSF46894">
    <property type="entry name" value="C-terminal effector domain of the bipartite response regulators"/>
    <property type="match status" value="1"/>
</dbReference>
<evidence type="ECO:0000256" key="1">
    <source>
        <dbReference type="ARBA" id="ARBA00023015"/>
    </source>
</evidence>
<sequence>MAEDMRRKQNDLILKIYTTPMEDLLVSCCEGLREIIPFDHSYTALNDQSDRYKAAFNYRSMDTDEEITALYANYYHTIDYLSWFYNQGIPVTVRATDLVSLDVIEHSRIHQEWESRMGISYTATACIAADGILFGTISLMRSKEHGNFTDEEMRVFDDVNTHLCSRFRIVYPNGVNRFMMDCDTDPIVAAYSLSPREWEVSCLLMKGVSRADIADELSISKNTLKRHIANIYHKMGVSNEMQFFAALNRVGNSRGGAASKKDEP</sequence>
<dbReference type="Pfam" id="PF00196">
    <property type="entry name" value="GerE"/>
    <property type="match status" value="1"/>
</dbReference>
<dbReference type="InterPro" id="IPR016032">
    <property type="entry name" value="Sig_transdc_resp-reg_C-effctor"/>
</dbReference>
<dbReference type="InterPro" id="IPR000792">
    <property type="entry name" value="Tscrpt_reg_LuxR_C"/>
</dbReference>
<dbReference type="SMART" id="SM00421">
    <property type="entry name" value="HTH_LUXR"/>
    <property type="match status" value="1"/>
</dbReference>
<keyword evidence="3" id="KW-0804">Transcription</keyword>
<dbReference type="SUPFAM" id="SSF55781">
    <property type="entry name" value="GAF domain-like"/>
    <property type="match status" value="1"/>
</dbReference>
<evidence type="ECO:0000259" key="4">
    <source>
        <dbReference type="PROSITE" id="PS50043"/>
    </source>
</evidence>
<keyword evidence="6" id="KW-1185">Reference proteome</keyword>
<dbReference type="Proteomes" id="UP000293345">
    <property type="component" value="Unassembled WGS sequence"/>
</dbReference>
<evidence type="ECO:0000313" key="6">
    <source>
        <dbReference type="Proteomes" id="UP000293345"/>
    </source>
</evidence>
<dbReference type="CDD" id="cd06170">
    <property type="entry name" value="LuxR_C_like"/>
    <property type="match status" value="1"/>
</dbReference>
<dbReference type="Gene3D" id="1.10.10.10">
    <property type="entry name" value="Winged helix-like DNA-binding domain superfamily/Winged helix DNA-binding domain"/>
    <property type="match status" value="1"/>
</dbReference>
<reference evidence="5 6" key="1">
    <citation type="submission" date="2019-01" db="EMBL/GenBank/DDBJ databases">
        <title>Senegalimassilia sp. nov. KGMB04484 isolated human feces.</title>
        <authorList>
            <person name="Han K.-I."/>
            <person name="Kim J.-S."/>
            <person name="Lee K.C."/>
            <person name="Suh M.K."/>
            <person name="Eom M.K."/>
            <person name="Lee J.H."/>
            <person name="Park S.-H."/>
            <person name="Kang S.W."/>
            <person name="Park J.-E."/>
            <person name="Oh B.S."/>
            <person name="Yu S.Y."/>
            <person name="Choi S.-H."/>
            <person name="Lee D.H."/>
            <person name="Yoon H."/>
            <person name="Kim B.-Y."/>
            <person name="Lee J.H."/>
            <person name="Lee J.-S."/>
        </authorList>
    </citation>
    <scope>NUCLEOTIDE SEQUENCE [LARGE SCALE GENOMIC DNA]</scope>
    <source>
        <strain evidence="5 6">KGMB04484</strain>
    </source>
</reference>
<protein>
    <recommendedName>
        <fullName evidence="4">HTH luxR-type domain-containing protein</fullName>
    </recommendedName>
</protein>
<dbReference type="RefSeq" id="WP_129423403.1">
    <property type="nucleotide sequence ID" value="NZ_SDPW01000001.1"/>
</dbReference>
<name>A0A4Q2JXD4_9ACTN</name>
<dbReference type="PROSITE" id="PS50043">
    <property type="entry name" value="HTH_LUXR_2"/>
    <property type="match status" value="1"/>
</dbReference>
<dbReference type="GO" id="GO:0003677">
    <property type="term" value="F:DNA binding"/>
    <property type="evidence" value="ECO:0007669"/>
    <property type="project" value="UniProtKB-KW"/>
</dbReference>
<dbReference type="GO" id="GO:0006355">
    <property type="term" value="P:regulation of DNA-templated transcription"/>
    <property type="evidence" value="ECO:0007669"/>
    <property type="project" value="InterPro"/>
</dbReference>
<accession>A0A4Q2JXD4</accession>
<dbReference type="PANTHER" id="PTHR44688:SF16">
    <property type="entry name" value="DNA-BINDING TRANSCRIPTIONAL ACTIVATOR DEVR_DOSR"/>
    <property type="match status" value="1"/>
</dbReference>
<evidence type="ECO:0000256" key="3">
    <source>
        <dbReference type="ARBA" id="ARBA00023163"/>
    </source>
</evidence>
<gene>
    <name evidence="5" type="ORF">ET524_03780</name>
</gene>
<evidence type="ECO:0000256" key="2">
    <source>
        <dbReference type="ARBA" id="ARBA00023125"/>
    </source>
</evidence>